<evidence type="ECO:0000256" key="1">
    <source>
        <dbReference type="SAM" id="MobiDB-lite"/>
    </source>
</evidence>
<feature type="compositionally biased region" description="Polar residues" evidence="1">
    <location>
        <begin position="339"/>
        <end position="349"/>
    </location>
</feature>
<dbReference type="InterPro" id="IPR035189">
    <property type="entry name" value="Std1/Mth1"/>
</dbReference>
<feature type="region of interest" description="Disordered" evidence="1">
    <location>
        <begin position="90"/>
        <end position="118"/>
    </location>
</feature>
<feature type="compositionally biased region" description="Low complexity" evidence="1">
    <location>
        <begin position="357"/>
        <end position="391"/>
    </location>
</feature>
<protein>
    <submittedName>
        <fullName evidence="2">Unnamed protein product</fullName>
    </submittedName>
</protein>
<sequence>MFKFFWPFFQPSAPALTIPNYLQGDQEDSIDLQIKSLIYMYRKYRINDFAPFLKCNEVGYYQFAYRDSNHKLSSPSHKIKKNKIRHNFGKKFSNRSSTTSLNSNGNMSTSDSESDFEKNGSFDGNDEYMADGTNIIINDKLDIIYNKSQFEEIMIHDPYRILIDYTKNKYRSMLILSDLPKEAKNLPKFNDPTFEFLVLRPESTDEEYINILLNKSNIYCEHKINYQRKFEILNNILNNQRRFLASPLDKFNKNDRSKIIKLFVQKLAFHVQVERIFKATLKTKDPFIFNSLNDNTDNINKQTPDIKLNTISQRQQQPVVSTKRQSILFQVSNKSSNSIKTSVISNSPSPILESEDTPPTTTSTPTPILPKISSSTQVLSSQSVTLLNNSNDKPPPTKNFRTKSLALFPSSSIS</sequence>
<feature type="region of interest" description="Disordered" evidence="1">
    <location>
        <begin position="339"/>
        <end position="414"/>
    </location>
</feature>
<comment type="caution">
    <text evidence="2">The sequence shown here is derived from an EMBL/GenBank/DDBJ whole genome shotgun (WGS) entry which is preliminary data.</text>
</comment>
<evidence type="ECO:0000313" key="3">
    <source>
        <dbReference type="Proteomes" id="UP001165120"/>
    </source>
</evidence>
<keyword evidence="3" id="KW-1185">Reference proteome</keyword>
<feature type="compositionally biased region" description="Low complexity" evidence="1">
    <location>
        <begin position="94"/>
        <end position="110"/>
    </location>
</feature>
<reference evidence="2" key="1">
    <citation type="submission" date="2023-04" db="EMBL/GenBank/DDBJ databases">
        <title>Candida boidinii NBRC 10035.</title>
        <authorList>
            <person name="Ichikawa N."/>
            <person name="Sato H."/>
            <person name="Tonouchi N."/>
        </authorList>
    </citation>
    <scope>NUCLEOTIDE SEQUENCE</scope>
    <source>
        <strain evidence="2">NBRC 10035</strain>
    </source>
</reference>
<dbReference type="Proteomes" id="UP001165120">
    <property type="component" value="Unassembled WGS sequence"/>
</dbReference>
<accession>A0A9W6WD11</accession>
<name>A0A9W6WD11_CANBO</name>
<organism evidence="2 3">
    <name type="scientific">Candida boidinii</name>
    <name type="common">Yeast</name>
    <dbReference type="NCBI Taxonomy" id="5477"/>
    <lineage>
        <taxon>Eukaryota</taxon>
        <taxon>Fungi</taxon>
        <taxon>Dikarya</taxon>
        <taxon>Ascomycota</taxon>
        <taxon>Saccharomycotina</taxon>
        <taxon>Pichiomycetes</taxon>
        <taxon>Pichiales</taxon>
        <taxon>Pichiaceae</taxon>
        <taxon>Ogataea</taxon>
        <taxon>Ogataea/Candida clade</taxon>
    </lineage>
</organism>
<dbReference type="Pfam" id="PF17235">
    <property type="entry name" value="STD1"/>
    <property type="match status" value="1"/>
</dbReference>
<dbReference type="AlphaFoldDB" id="A0A9W6WD11"/>
<evidence type="ECO:0000313" key="2">
    <source>
        <dbReference type="EMBL" id="GME78746.1"/>
    </source>
</evidence>
<gene>
    <name evidence="2" type="ORF">Cboi02_000591400</name>
</gene>
<dbReference type="EMBL" id="BSXN01003214">
    <property type="protein sequence ID" value="GME78746.1"/>
    <property type="molecule type" value="Genomic_DNA"/>
</dbReference>
<proteinExistence type="predicted"/>